<dbReference type="Proteomes" id="UP000037510">
    <property type="component" value="Unassembled WGS sequence"/>
</dbReference>
<proteinExistence type="predicted"/>
<sequence>MEPHKKTTWKWKPCYAREKNSISNPNTPGRSNAELSASSQYLDPISPLGDVLTRTASSLSDSVNVTTSDKPRAVTVKLRSPLQRDGVLAAVFKHNKENKEEKLNTHHLGIGGTRKPVFVSEHLTPANKSLHAAARKRAKDMSYKFVWTRNGRVYLKKNLYELSTENTKILLMVMNMTY</sequence>
<evidence type="ECO:0000256" key="1">
    <source>
        <dbReference type="SAM" id="MobiDB-lite"/>
    </source>
</evidence>
<keyword evidence="4" id="KW-1185">Reference proteome</keyword>
<organism evidence="3 4">
    <name type="scientific">Operophtera brumata</name>
    <name type="common">Winter moth</name>
    <name type="synonym">Phalaena brumata</name>
    <dbReference type="NCBI Taxonomy" id="104452"/>
    <lineage>
        <taxon>Eukaryota</taxon>
        <taxon>Metazoa</taxon>
        <taxon>Ecdysozoa</taxon>
        <taxon>Arthropoda</taxon>
        <taxon>Hexapoda</taxon>
        <taxon>Insecta</taxon>
        <taxon>Pterygota</taxon>
        <taxon>Neoptera</taxon>
        <taxon>Endopterygota</taxon>
        <taxon>Lepidoptera</taxon>
        <taxon>Glossata</taxon>
        <taxon>Ditrysia</taxon>
        <taxon>Geometroidea</taxon>
        <taxon>Geometridae</taxon>
        <taxon>Larentiinae</taxon>
        <taxon>Operophtera</taxon>
    </lineage>
</organism>
<feature type="region of interest" description="Disordered" evidence="1">
    <location>
        <begin position="17"/>
        <end position="36"/>
    </location>
</feature>
<protein>
    <recommendedName>
        <fullName evidence="2">FP protein C-terminal domain-containing protein</fullName>
    </recommendedName>
</protein>
<feature type="compositionally biased region" description="Polar residues" evidence="1">
    <location>
        <begin position="21"/>
        <end position="36"/>
    </location>
</feature>
<evidence type="ECO:0000313" key="4">
    <source>
        <dbReference type="Proteomes" id="UP000037510"/>
    </source>
</evidence>
<dbReference type="EMBL" id="JTDY01003249">
    <property type="protein sequence ID" value="KOB69881.1"/>
    <property type="molecule type" value="Genomic_DNA"/>
</dbReference>
<dbReference type="InterPro" id="IPR057251">
    <property type="entry name" value="FP_C"/>
</dbReference>
<evidence type="ECO:0000313" key="3">
    <source>
        <dbReference type="EMBL" id="KOB69881.1"/>
    </source>
</evidence>
<reference evidence="3 4" key="1">
    <citation type="journal article" date="2015" name="Genome Biol. Evol.">
        <title>The genome of winter moth (Operophtera brumata) provides a genomic perspective on sexual dimorphism and phenology.</title>
        <authorList>
            <person name="Derks M.F."/>
            <person name="Smit S."/>
            <person name="Salis L."/>
            <person name="Schijlen E."/>
            <person name="Bossers A."/>
            <person name="Mateman C."/>
            <person name="Pijl A.S."/>
            <person name="de Ridder D."/>
            <person name="Groenen M.A."/>
            <person name="Visser M.E."/>
            <person name="Megens H.J."/>
        </authorList>
    </citation>
    <scope>NUCLEOTIDE SEQUENCE [LARGE SCALE GENOMIC DNA]</scope>
    <source>
        <strain evidence="3">WM2013NL</strain>
        <tissue evidence="3">Head and thorax</tissue>
    </source>
</reference>
<dbReference type="Pfam" id="PF25298">
    <property type="entry name" value="Baculo_FP_2nd"/>
    <property type="match status" value="1"/>
</dbReference>
<comment type="caution">
    <text evidence="3">The sequence shown here is derived from an EMBL/GenBank/DDBJ whole genome shotgun (WGS) entry which is preliminary data.</text>
</comment>
<dbReference type="AlphaFoldDB" id="A0A0L7L3I5"/>
<name>A0A0L7L3I5_OPEBR</name>
<gene>
    <name evidence="3" type="ORF">OBRU01_16096</name>
</gene>
<evidence type="ECO:0000259" key="2">
    <source>
        <dbReference type="Pfam" id="PF25298"/>
    </source>
</evidence>
<accession>A0A0L7L3I5</accession>
<feature type="domain" description="FP protein C-terminal" evidence="2">
    <location>
        <begin position="124"/>
        <end position="158"/>
    </location>
</feature>